<dbReference type="PIRSF" id="PIRSF000521">
    <property type="entry name" value="Transaminase_4ab_Lys_Orn"/>
    <property type="match status" value="1"/>
</dbReference>
<keyword evidence="8" id="KW-1185">Reference proteome</keyword>
<comment type="catalytic activity">
    <reaction evidence="5">
        <text>taurine + pyruvate = sulfoacetaldehyde + L-alanine</text>
        <dbReference type="Rhea" id="RHEA:10420"/>
        <dbReference type="ChEBI" id="CHEBI:15361"/>
        <dbReference type="ChEBI" id="CHEBI:57972"/>
        <dbReference type="ChEBI" id="CHEBI:58246"/>
        <dbReference type="ChEBI" id="CHEBI:507393"/>
        <dbReference type="EC" id="2.6.1.77"/>
    </reaction>
    <physiologicalReaction direction="left-to-right" evidence="5">
        <dbReference type="Rhea" id="RHEA:10421"/>
    </physiologicalReaction>
</comment>
<feature type="binding site" evidence="6">
    <location>
        <position position="143"/>
    </location>
    <ligand>
        <name>N(2)-acetyl-L-ornithine</name>
        <dbReference type="ChEBI" id="CHEBI:57805"/>
    </ligand>
</feature>
<comment type="pathway">
    <text evidence="6">Amino-acid biosynthesis; L-arginine biosynthesis; N(2)-acetyl-L-ornithine from L-glutamate: step 4/4.</text>
</comment>
<feature type="binding site" evidence="6">
    <location>
        <position position="283"/>
    </location>
    <ligand>
        <name>pyridoxal 5'-phosphate</name>
        <dbReference type="ChEBI" id="CHEBI:597326"/>
    </ligand>
</feature>
<dbReference type="EC" id="2.6.1.11" evidence="6"/>
<accession>A0A3S3R503</accession>
<gene>
    <name evidence="6" type="primary">argD</name>
    <name evidence="7" type="ORF">H206_01715</name>
</gene>
<feature type="binding site" evidence="6">
    <location>
        <position position="282"/>
    </location>
    <ligand>
        <name>N(2)-acetyl-L-ornithine</name>
        <dbReference type="ChEBI" id="CHEBI:57805"/>
    </ligand>
</feature>
<dbReference type="NCBIfam" id="NF002325">
    <property type="entry name" value="PRK01278.1"/>
    <property type="match status" value="1"/>
</dbReference>
<dbReference type="GO" id="GO:0005737">
    <property type="term" value="C:cytoplasm"/>
    <property type="evidence" value="ECO:0007669"/>
    <property type="project" value="UniProtKB-SubCell"/>
</dbReference>
<keyword evidence="3 6" id="KW-0663">Pyridoxal phosphate</keyword>
<dbReference type="PROSITE" id="PS00600">
    <property type="entry name" value="AA_TRANSFER_CLASS_3"/>
    <property type="match status" value="1"/>
</dbReference>
<dbReference type="InterPro" id="IPR050103">
    <property type="entry name" value="Class-III_PLP-dep_AT"/>
</dbReference>
<keyword evidence="1 6" id="KW-0032">Aminotransferase</keyword>
<feature type="modified residue" description="N6-(pyridoxal phosphate)lysine" evidence="6">
    <location>
        <position position="254"/>
    </location>
</feature>
<dbReference type="Pfam" id="PF00202">
    <property type="entry name" value="Aminotran_3"/>
    <property type="match status" value="1"/>
</dbReference>
<organism evidence="7 8">
    <name type="scientific">Candidatus Electrothrix aarhusensis</name>
    <dbReference type="NCBI Taxonomy" id="1859131"/>
    <lineage>
        <taxon>Bacteria</taxon>
        <taxon>Pseudomonadati</taxon>
        <taxon>Thermodesulfobacteriota</taxon>
        <taxon>Desulfobulbia</taxon>
        <taxon>Desulfobulbales</taxon>
        <taxon>Desulfobulbaceae</taxon>
        <taxon>Candidatus Electrothrix</taxon>
    </lineage>
</organism>
<dbReference type="GO" id="GO:0006526">
    <property type="term" value="P:L-arginine biosynthetic process"/>
    <property type="evidence" value="ECO:0007669"/>
    <property type="project" value="UniProtKB-UniRule"/>
</dbReference>
<dbReference type="GO" id="GO:0042802">
    <property type="term" value="F:identical protein binding"/>
    <property type="evidence" value="ECO:0007669"/>
    <property type="project" value="TreeGrafter"/>
</dbReference>
<keyword evidence="6" id="KW-0055">Arginine biosynthesis</keyword>
<comment type="subunit">
    <text evidence="6">Homodimer.</text>
</comment>
<dbReference type="GO" id="GO:0030170">
    <property type="term" value="F:pyridoxal phosphate binding"/>
    <property type="evidence" value="ECO:0007669"/>
    <property type="project" value="InterPro"/>
</dbReference>
<evidence type="ECO:0000256" key="3">
    <source>
        <dbReference type="ARBA" id="ARBA00022898"/>
    </source>
</evidence>
<evidence type="ECO:0000256" key="6">
    <source>
        <dbReference type="HAMAP-Rule" id="MF_01107"/>
    </source>
</evidence>
<keyword evidence="4" id="KW-0670">Pyruvate</keyword>
<evidence type="ECO:0000313" key="7">
    <source>
        <dbReference type="EMBL" id="RWX44447.1"/>
    </source>
</evidence>
<evidence type="ECO:0000256" key="5">
    <source>
        <dbReference type="ARBA" id="ARBA00052998"/>
    </source>
</evidence>
<comment type="miscellaneous">
    <text evidence="6">May also have succinyldiaminopimelate aminotransferase activity, thus carrying out the corresponding step in lysine biosynthesis.</text>
</comment>
<dbReference type="HAMAP" id="MF_01107">
    <property type="entry name" value="ArgD_aminotrans_3"/>
    <property type="match status" value="1"/>
</dbReference>
<dbReference type="Gene3D" id="3.90.1150.10">
    <property type="entry name" value="Aspartate Aminotransferase, domain 1"/>
    <property type="match status" value="1"/>
</dbReference>
<dbReference type="UniPathway" id="UPA00068">
    <property type="reaction ID" value="UER00109"/>
</dbReference>
<dbReference type="InterPro" id="IPR005814">
    <property type="entry name" value="Aminotrans_3"/>
</dbReference>
<dbReference type="PANTHER" id="PTHR11986:SF113">
    <property type="entry name" value="SUCCINYLORNITHINE TRANSAMINASE"/>
    <property type="match status" value="1"/>
</dbReference>
<dbReference type="InterPro" id="IPR015424">
    <property type="entry name" value="PyrdxlP-dep_Trfase"/>
</dbReference>
<reference evidence="7 8" key="1">
    <citation type="submission" date="2017-01" db="EMBL/GenBank/DDBJ databases">
        <title>The cable genome- insights into the physiology and evolution of filamentous bacteria capable of sulfide oxidation via long distance electron transfer.</title>
        <authorList>
            <person name="Schreiber L."/>
            <person name="Bjerg J.T."/>
            <person name="Boggild A."/>
            <person name="Van De Vossenberg J."/>
            <person name="Meysman F."/>
            <person name="Nielsen L.P."/>
            <person name="Schramm A."/>
            <person name="Kjeldsen K.U."/>
        </authorList>
    </citation>
    <scope>NUCLEOTIDE SEQUENCE [LARGE SCALE GENOMIC DNA]</scope>
    <source>
        <strain evidence="7">MCF</strain>
    </source>
</reference>
<keyword evidence="2 6" id="KW-0808">Transferase</keyword>
<dbReference type="Gene3D" id="3.40.640.10">
    <property type="entry name" value="Type I PLP-dependent aspartate aminotransferase-like (Major domain)"/>
    <property type="match status" value="1"/>
</dbReference>
<keyword evidence="6" id="KW-0963">Cytoplasm</keyword>
<comment type="cofactor">
    <cofactor evidence="6">
        <name>pyridoxal 5'-phosphate</name>
        <dbReference type="ChEBI" id="CHEBI:597326"/>
    </cofactor>
    <text evidence="6">Binds 1 pyridoxal phosphate per subunit.</text>
</comment>
<evidence type="ECO:0000256" key="4">
    <source>
        <dbReference type="ARBA" id="ARBA00023317"/>
    </source>
</evidence>
<sequence>MTAVSTHNNTEWKEKGDAVFAGTYSRFPAAMVQGEGCRLWDADGREYLDFLAGIAVCSLGHCHPAVTEAVCTQAKKLMHVSNLFYTEPQTELAELLTANSFADRVFMANSGAEANEAAIKLARIHSGKGRYEIISLSGSFHGRTLATVAATGQPKFQKGFEPMPAGFVHADFGDPDELEKLINPKTCAILCEPLQGESGVRPLEPAYLQKIRSLCDKHNLLLIFDEVQTGMGRTGTLFAYEQLGVTPDIMTLAKALGNGLPVGAMLTRSDIASSFTVGTHASTFGGNPVAAAAGVAVMQTMLADGFFDAVQEMSDYFIQRLEKVAAEFPQLCSGVRGSGMLLALILTEKGIGHGANIVQQLFERGCLINFAGMRVLRFIPPLTVTQGDIDLLVEQLKIVLSAID</sequence>
<proteinExistence type="inferred from homology"/>
<dbReference type="GO" id="GO:0003992">
    <property type="term" value="F:N2-acetyl-L-ornithine:2-oxoglutarate 5-aminotransferase activity"/>
    <property type="evidence" value="ECO:0007669"/>
    <property type="project" value="UniProtKB-UniRule"/>
</dbReference>
<dbReference type="InterPro" id="IPR015421">
    <property type="entry name" value="PyrdxlP-dep_Trfase_major"/>
</dbReference>
<feature type="binding site" evidence="6">
    <location>
        <begin position="111"/>
        <end position="112"/>
    </location>
    <ligand>
        <name>pyridoxal 5'-phosphate</name>
        <dbReference type="ChEBI" id="CHEBI:597326"/>
    </ligand>
</feature>
<evidence type="ECO:0000313" key="8">
    <source>
        <dbReference type="Proteomes" id="UP000287853"/>
    </source>
</evidence>
<dbReference type="InterPro" id="IPR049704">
    <property type="entry name" value="Aminotrans_3_PPA_site"/>
</dbReference>
<dbReference type="EMBL" id="MTKO01000094">
    <property type="protein sequence ID" value="RWX44447.1"/>
    <property type="molecule type" value="Genomic_DNA"/>
</dbReference>
<feature type="binding site" evidence="6">
    <location>
        <begin position="225"/>
        <end position="228"/>
    </location>
    <ligand>
        <name>pyridoxal 5'-phosphate</name>
        <dbReference type="ChEBI" id="CHEBI:597326"/>
    </ligand>
</feature>
<comment type="catalytic activity">
    <reaction evidence="6">
        <text>N(2)-acetyl-L-ornithine + 2-oxoglutarate = N-acetyl-L-glutamate 5-semialdehyde + L-glutamate</text>
        <dbReference type="Rhea" id="RHEA:18049"/>
        <dbReference type="ChEBI" id="CHEBI:16810"/>
        <dbReference type="ChEBI" id="CHEBI:29123"/>
        <dbReference type="ChEBI" id="CHEBI:29985"/>
        <dbReference type="ChEBI" id="CHEBI:57805"/>
        <dbReference type="EC" id="2.6.1.11"/>
    </reaction>
</comment>
<dbReference type="NCBIfam" id="TIGR00707">
    <property type="entry name" value="argD"/>
    <property type="match status" value="1"/>
</dbReference>
<comment type="caution">
    <text evidence="7">The sequence shown here is derived from an EMBL/GenBank/DDBJ whole genome shotgun (WGS) entry which is preliminary data.</text>
</comment>
<comment type="similarity">
    <text evidence="6">Belongs to the class-III pyridoxal-phosphate-dependent aminotransferase family. ArgD subfamily.</text>
</comment>
<dbReference type="InterPro" id="IPR015422">
    <property type="entry name" value="PyrdxlP-dep_Trfase_small"/>
</dbReference>
<dbReference type="GO" id="GO:0031299">
    <property type="term" value="F:taurine-pyruvate aminotransferase activity"/>
    <property type="evidence" value="ECO:0007669"/>
    <property type="project" value="UniProtKB-EC"/>
</dbReference>
<name>A0A3S3R503_9BACT</name>
<dbReference type="CDD" id="cd00610">
    <property type="entry name" value="OAT_like"/>
    <property type="match status" value="1"/>
</dbReference>
<comment type="subcellular location">
    <subcellularLocation>
        <location evidence="6">Cytoplasm</location>
    </subcellularLocation>
</comment>
<protein>
    <recommendedName>
        <fullName evidence="6">Acetylornithine aminotransferase</fullName>
        <shortName evidence="6">ACOAT</shortName>
        <ecNumber evidence="6">2.6.1.11</ecNumber>
    </recommendedName>
</protein>
<feature type="binding site" evidence="6">
    <location>
        <position position="140"/>
    </location>
    <ligand>
        <name>pyridoxal 5'-phosphate</name>
        <dbReference type="ChEBI" id="CHEBI:597326"/>
    </ligand>
</feature>
<dbReference type="InterPro" id="IPR004636">
    <property type="entry name" value="AcOrn/SuccOrn_fam"/>
</dbReference>
<dbReference type="SUPFAM" id="SSF53383">
    <property type="entry name" value="PLP-dependent transferases"/>
    <property type="match status" value="1"/>
</dbReference>
<dbReference type="Proteomes" id="UP000287853">
    <property type="component" value="Unassembled WGS sequence"/>
</dbReference>
<evidence type="ECO:0000256" key="2">
    <source>
        <dbReference type="ARBA" id="ARBA00022679"/>
    </source>
</evidence>
<dbReference type="PANTHER" id="PTHR11986">
    <property type="entry name" value="AMINOTRANSFERASE CLASS III"/>
    <property type="match status" value="1"/>
</dbReference>
<dbReference type="AlphaFoldDB" id="A0A3S3R503"/>
<dbReference type="FunFam" id="3.40.640.10:FF:000004">
    <property type="entry name" value="Acetylornithine aminotransferase"/>
    <property type="match status" value="1"/>
</dbReference>
<keyword evidence="6" id="KW-0028">Amino-acid biosynthesis</keyword>
<evidence type="ECO:0000256" key="1">
    <source>
        <dbReference type="ARBA" id="ARBA00022576"/>
    </source>
</evidence>